<keyword evidence="4 6" id="KW-0975">Bacterial flagellum</keyword>
<proteinExistence type="inferred from homology"/>
<dbReference type="EMBL" id="QLTA01000060">
    <property type="protein sequence ID" value="RAR75910.1"/>
    <property type="molecule type" value="Genomic_DNA"/>
</dbReference>
<evidence type="ECO:0000313" key="7">
    <source>
        <dbReference type="EMBL" id="RAR75910.1"/>
    </source>
</evidence>
<keyword evidence="7" id="KW-0966">Cell projection</keyword>
<comment type="subunit">
    <text evidence="6">The basal body constitutes a major portion of the flagellar organelle and consists of a number of rings mounted on a central rod.</text>
</comment>
<evidence type="ECO:0000313" key="8">
    <source>
        <dbReference type="Proteomes" id="UP000248856"/>
    </source>
</evidence>
<dbReference type="RefSeq" id="WP_111881565.1">
    <property type="nucleotide sequence ID" value="NZ_CBCSGC010000042.1"/>
</dbReference>
<dbReference type="GO" id="GO:0030694">
    <property type="term" value="C:bacterial-type flagellum basal body, rod"/>
    <property type="evidence" value="ECO:0007669"/>
    <property type="project" value="InterPro"/>
</dbReference>
<evidence type="ECO:0000256" key="3">
    <source>
        <dbReference type="ARBA" id="ARBA00014376"/>
    </source>
</evidence>
<comment type="caution">
    <text evidence="7">The sequence shown here is derived from an EMBL/GenBank/DDBJ whole genome shotgun (WGS) entry which is preliminary data.</text>
</comment>
<comment type="function">
    <text evidence="5 6">Structural component of flagellum, the bacterial motility apparatus. Part of the rod structure of flagellar basal body.</text>
</comment>
<dbReference type="AlphaFoldDB" id="A0A328YQI0"/>
<keyword evidence="8" id="KW-1185">Reference proteome</keyword>
<dbReference type="GO" id="GO:0071973">
    <property type="term" value="P:bacterial-type flagellum-dependent cell motility"/>
    <property type="evidence" value="ECO:0007669"/>
    <property type="project" value="InterPro"/>
</dbReference>
<accession>A0A328YQI0</accession>
<comment type="similarity">
    <text evidence="2 6">Belongs to the flagella basal body rod proteins family.</text>
</comment>
<keyword evidence="7" id="KW-0969">Cilium</keyword>
<reference evidence="7 8" key="1">
    <citation type="submission" date="2018-06" db="EMBL/GenBank/DDBJ databases">
        <title>Genomic Encyclopedia of Archaeal and Bacterial Type Strains, Phase II (KMG-II): from individual species to whole genera.</title>
        <authorList>
            <person name="Goeker M."/>
        </authorList>
    </citation>
    <scope>NUCLEOTIDE SEQUENCE [LARGE SCALE GENOMIC DNA]</scope>
    <source>
        <strain evidence="7 8">CFPB 3232</strain>
    </source>
</reference>
<gene>
    <name evidence="7" type="ORF">AX018_106024</name>
</gene>
<evidence type="ECO:0000256" key="4">
    <source>
        <dbReference type="ARBA" id="ARBA00023143"/>
    </source>
</evidence>
<evidence type="ECO:0000256" key="2">
    <source>
        <dbReference type="ARBA" id="ARBA00009677"/>
    </source>
</evidence>
<protein>
    <recommendedName>
        <fullName evidence="3 6">Flagellar basal body rod protein FlgB</fullName>
    </recommendedName>
</protein>
<sequence length="130" mass="13778">MTEGIEAITQASLALALDAASLRHQAIAHNIANAGTEGFVPMKLSFSAQMDEARRQLAQGHRLSESQITALSQEGFRLEPALTSAGVPLGVQLDSEVAQMAQNAVHYQALLKGLSRHMAILSSAVSDGKR</sequence>
<evidence type="ECO:0000256" key="5">
    <source>
        <dbReference type="ARBA" id="ARBA00024934"/>
    </source>
</evidence>
<evidence type="ECO:0000256" key="1">
    <source>
        <dbReference type="ARBA" id="ARBA00004117"/>
    </source>
</evidence>
<evidence type="ECO:0000256" key="6">
    <source>
        <dbReference type="PIRNR" id="PIRNR002889"/>
    </source>
</evidence>
<dbReference type="OrthoDB" id="9133466at2"/>
<name>A0A328YQI0_9BURK</name>
<dbReference type="Proteomes" id="UP000248856">
    <property type="component" value="Unassembled WGS sequence"/>
</dbReference>
<keyword evidence="7" id="KW-0282">Flagellum</keyword>
<dbReference type="InterPro" id="IPR006300">
    <property type="entry name" value="FlgB"/>
</dbReference>
<organism evidence="7 8">
    <name type="scientific">Paracidovorax anthurii</name>
    <dbReference type="NCBI Taxonomy" id="78229"/>
    <lineage>
        <taxon>Bacteria</taxon>
        <taxon>Pseudomonadati</taxon>
        <taxon>Pseudomonadota</taxon>
        <taxon>Betaproteobacteria</taxon>
        <taxon>Burkholderiales</taxon>
        <taxon>Comamonadaceae</taxon>
        <taxon>Paracidovorax</taxon>
    </lineage>
</organism>
<dbReference type="PIRSF" id="PIRSF002889">
    <property type="entry name" value="Rod_FlgB"/>
    <property type="match status" value="1"/>
</dbReference>
<comment type="subcellular location">
    <subcellularLocation>
        <location evidence="1 6">Bacterial flagellum basal body</location>
    </subcellularLocation>
</comment>